<organism evidence="4">
    <name type="scientific">freshwater metagenome</name>
    <dbReference type="NCBI Taxonomy" id="449393"/>
    <lineage>
        <taxon>unclassified sequences</taxon>
        <taxon>metagenomes</taxon>
        <taxon>ecological metagenomes</taxon>
    </lineage>
</organism>
<keyword evidence="2" id="KW-0326">Glycosidase</keyword>
<dbReference type="InterPro" id="IPR045857">
    <property type="entry name" value="O16G_dom_2"/>
</dbReference>
<dbReference type="Gene3D" id="3.20.20.80">
    <property type="entry name" value="Glycosidases"/>
    <property type="match status" value="2"/>
</dbReference>
<dbReference type="FunFam" id="3.90.400.10:FF:000002">
    <property type="entry name" value="Sucrose isomerase"/>
    <property type="match status" value="1"/>
</dbReference>
<keyword evidence="1" id="KW-0378">Hydrolase</keyword>
<dbReference type="SUPFAM" id="SSF51445">
    <property type="entry name" value="(Trans)glycosidases"/>
    <property type="match status" value="1"/>
</dbReference>
<evidence type="ECO:0000313" key="4">
    <source>
        <dbReference type="EMBL" id="CAB4959753.1"/>
    </source>
</evidence>
<dbReference type="InterPro" id="IPR017853">
    <property type="entry name" value="GH"/>
</dbReference>
<dbReference type="PANTHER" id="PTHR10357">
    <property type="entry name" value="ALPHA-AMYLASE FAMILY MEMBER"/>
    <property type="match status" value="1"/>
</dbReference>
<evidence type="ECO:0000256" key="1">
    <source>
        <dbReference type="ARBA" id="ARBA00022801"/>
    </source>
</evidence>
<dbReference type="GO" id="GO:0004556">
    <property type="term" value="F:alpha-amylase activity"/>
    <property type="evidence" value="ECO:0007669"/>
    <property type="project" value="TreeGrafter"/>
</dbReference>
<gene>
    <name evidence="4" type="ORF">UFOPK3789_01212</name>
</gene>
<accession>A0A6J7KY77</accession>
<dbReference type="AlphaFoldDB" id="A0A6J7KY77"/>
<evidence type="ECO:0000256" key="2">
    <source>
        <dbReference type="ARBA" id="ARBA00023295"/>
    </source>
</evidence>
<dbReference type="InterPro" id="IPR006047">
    <property type="entry name" value="GH13_cat_dom"/>
</dbReference>
<dbReference type="Pfam" id="PF00128">
    <property type="entry name" value="Alpha-amylase"/>
    <property type="match status" value="1"/>
</dbReference>
<dbReference type="PANTHER" id="PTHR10357:SF179">
    <property type="entry name" value="NEUTRAL AND BASIC AMINO ACID TRANSPORT PROTEIN RBAT"/>
    <property type="match status" value="1"/>
</dbReference>
<name>A0A6J7KY77_9ZZZZ</name>
<protein>
    <submittedName>
        <fullName evidence="4">Unannotated protein</fullName>
    </submittedName>
</protein>
<dbReference type="GO" id="GO:0009313">
    <property type="term" value="P:oligosaccharide catabolic process"/>
    <property type="evidence" value="ECO:0007669"/>
    <property type="project" value="TreeGrafter"/>
</dbReference>
<feature type="domain" description="Glycosyl hydrolase family 13 catalytic" evidence="3">
    <location>
        <begin position="16"/>
        <end position="397"/>
    </location>
</feature>
<sequence>MPENPEAWWSEGVLYQIYPRSYADSNGDGVGDLPGITQRLDHLSWLGVKGIWLDPITVSPNADWGYDVSDFCDVDPALGTLADLDTLISEATKRDLRVILDLVPNHTSIEHPWFIEGRSSIDNPKRDWYVWADPAEDGGPPNNWASSFGGPAWTLDETTGQYFLHNFLSEQPDLNWWNPEVRDEFDRILRFWFDRGVAGFRIDVVHMVIKDAQLRDNPTVEDGDHWFIKMRGQRQFYNSCRPEVHDVIKRWRKIADSYTPKRVLIGETHVFDTEMLASFYGDDDELNLGFNFLMIHAPLSAQALGKIIEDTDAAIPSGSAPVWTGGNHDNYRFPSRWAEGDADRARSALVMLLTLRGCVFLYYGDEIGMPDTEVPLEQILDPVGIRMYPVFGRDPERTPMQWNATPGFGFTEPGVEPWLPFGDAASFNVADQVGDADSFLTLTRDLIALRDAESDLRSGAFKRVSAPDGVLAYMRGDGFLIAASLDEGAGGVISGVNGEVAASARRFRGGEQIDGDLTLEPGDAVVIRLALSRQPL</sequence>
<dbReference type="SMART" id="SM00642">
    <property type="entry name" value="Aamy"/>
    <property type="match status" value="1"/>
</dbReference>
<dbReference type="EMBL" id="CAFBNL010000089">
    <property type="protein sequence ID" value="CAB4959753.1"/>
    <property type="molecule type" value="Genomic_DNA"/>
</dbReference>
<proteinExistence type="predicted"/>
<reference evidence="4" key="1">
    <citation type="submission" date="2020-05" db="EMBL/GenBank/DDBJ databases">
        <authorList>
            <person name="Chiriac C."/>
            <person name="Salcher M."/>
            <person name="Ghai R."/>
            <person name="Kavagutti S V."/>
        </authorList>
    </citation>
    <scope>NUCLEOTIDE SEQUENCE</scope>
</reference>
<dbReference type="Gene3D" id="3.90.400.10">
    <property type="entry name" value="Oligo-1,6-glucosidase, Domain 2"/>
    <property type="match status" value="1"/>
</dbReference>
<evidence type="ECO:0000259" key="3">
    <source>
        <dbReference type="SMART" id="SM00642"/>
    </source>
</evidence>